<sequence>MSGEQPVPLTVDRLQRGPRMRPNAILASYHDKEWETFIEEWAAARDSDYVSVRRFGGSGDRGVDIAGFNSDRGFEGEWDGFQAKHYATSLGPSSAWPEILKVLLLTIDTPSYTLPRKYYFLAPKGVTTKLAHLLESPTELRAGFLLQLDEPSSEPFRKLNAERRAAVRELAADTDFSLFSSYEAARLVDDVRGTPTFAERFGGPLPDRSRGWHVPPIVQIREAVYVEALLEAYREKYPEEISDIASVSDHEASRPHFNRQREAFFRAESLREFARDSVPAGTYEGLQEEIFEAVIETVESDHTDGLSRLRSVLDAAIQAQLTSNALITVLEPGDRKGVCHQLANGSRVKWVR</sequence>
<feature type="domain" description="ABC-three component systems C-terminal" evidence="1">
    <location>
        <begin position="222"/>
        <end position="350"/>
    </location>
</feature>
<evidence type="ECO:0000313" key="2">
    <source>
        <dbReference type="EMBL" id="GAA1753250.1"/>
    </source>
</evidence>
<reference evidence="2 3" key="1">
    <citation type="journal article" date="2019" name="Int. J. Syst. Evol. Microbiol.">
        <title>The Global Catalogue of Microorganisms (GCM) 10K type strain sequencing project: providing services to taxonomists for standard genome sequencing and annotation.</title>
        <authorList>
            <consortium name="The Broad Institute Genomics Platform"/>
            <consortium name="The Broad Institute Genome Sequencing Center for Infectious Disease"/>
            <person name="Wu L."/>
            <person name="Ma J."/>
        </authorList>
    </citation>
    <scope>NUCLEOTIDE SEQUENCE [LARGE SCALE GENOMIC DNA]</scope>
    <source>
        <strain evidence="2 3">JCM 14319</strain>
    </source>
</reference>
<evidence type="ECO:0000259" key="1">
    <source>
        <dbReference type="Pfam" id="PF20282"/>
    </source>
</evidence>
<dbReference type="EMBL" id="BAAANH010000001">
    <property type="protein sequence ID" value="GAA1753250.1"/>
    <property type="molecule type" value="Genomic_DNA"/>
</dbReference>
<keyword evidence="3" id="KW-1185">Reference proteome</keyword>
<dbReference type="RefSeq" id="WP_232498600.1">
    <property type="nucleotide sequence ID" value="NZ_BAAANH010000001.1"/>
</dbReference>
<dbReference type="Proteomes" id="UP001500506">
    <property type="component" value="Unassembled WGS sequence"/>
</dbReference>
<proteinExistence type="predicted"/>
<protein>
    <recommendedName>
        <fullName evidence="1">ABC-three component systems C-terminal domain-containing protein</fullName>
    </recommendedName>
</protein>
<comment type="caution">
    <text evidence="2">The sequence shown here is derived from an EMBL/GenBank/DDBJ whole genome shotgun (WGS) entry which is preliminary data.</text>
</comment>
<accession>A0ABN2KEU3</accession>
<gene>
    <name evidence="2" type="ORF">GCM10009747_08770</name>
</gene>
<evidence type="ECO:0000313" key="3">
    <source>
        <dbReference type="Proteomes" id="UP001500506"/>
    </source>
</evidence>
<organism evidence="2 3">
    <name type="scientific">Agromyces humatus</name>
    <dbReference type="NCBI Taxonomy" id="279573"/>
    <lineage>
        <taxon>Bacteria</taxon>
        <taxon>Bacillati</taxon>
        <taxon>Actinomycetota</taxon>
        <taxon>Actinomycetes</taxon>
        <taxon>Micrococcales</taxon>
        <taxon>Microbacteriaceae</taxon>
        <taxon>Agromyces</taxon>
    </lineage>
</organism>
<dbReference type="Pfam" id="PF20282">
    <property type="entry name" value="CTD6"/>
    <property type="match status" value="1"/>
</dbReference>
<name>A0ABN2KEU3_9MICO</name>
<dbReference type="InterPro" id="IPR046914">
    <property type="entry name" value="ABC-3C_CTD6"/>
</dbReference>